<protein>
    <submittedName>
        <fullName evidence="2">Uncharacterized protein</fullName>
    </submittedName>
</protein>
<gene>
    <name evidence="2" type="ORF">ACFFRN_25190</name>
</gene>
<reference evidence="2 3" key="1">
    <citation type="submission" date="2024-09" db="EMBL/GenBank/DDBJ databases">
        <authorList>
            <person name="Sun Q."/>
            <person name="Mori K."/>
        </authorList>
    </citation>
    <scope>NUCLEOTIDE SEQUENCE [LARGE SCALE GENOMIC DNA]</scope>
    <source>
        <strain evidence="2 3">JCM 3323</strain>
    </source>
</reference>
<keyword evidence="3" id="KW-1185">Reference proteome</keyword>
<sequence>MATSRVPEIIDNLLAALAAAPPLAHPVRVYDGPLISGEQPADSVFAAGGPEVQARQPSHQEPRHRRR</sequence>
<name>A0ABV5Q345_9ACTN</name>
<evidence type="ECO:0000313" key="3">
    <source>
        <dbReference type="Proteomes" id="UP001589646"/>
    </source>
</evidence>
<dbReference type="EMBL" id="JBHMCE010000007">
    <property type="protein sequence ID" value="MFB9529908.1"/>
    <property type="molecule type" value="Genomic_DNA"/>
</dbReference>
<proteinExistence type="predicted"/>
<organism evidence="2 3">
    <name type="scientific">Nonomuraea roseola</name>
    <dbReference type="NCBI Taxonomy" id="46179"/>
    <lineage>
        <taxon>Bacteria</taxon>
        <taxon>Bacillati</taxon>
        <taxon>Actinomycetota</taxon>
        <taxon>Actinomycetes</taxon>
        <taxon>Streptosporangiales</taxon>
        <taxon>Streptosporangiaceae</taxon>
        <taxon>Nonomuraea</taxon>
    </lineage>
</organism>
<evidence type="ECO:0000256" key="1">
    <source>
        <dbReference type="SAM" id="MobiDB-lite"/>
    </source>
</evidence>
<dbReference type="RefSeq" id="WP_346127640.1">
    <property type="nucleotide sequence ID" value="NZ_BAAAXC010000015.1"/>
</dbReference>
<accession>A0ABV5Q345</accession>
<dbReference type="Proteomes" id="UP001589646">
    <property type="component" value="Unassembled WGS sequence"/>
</dbReference>
<feature type="region of interest" description="Disordered" evidence="1">
    <location>
        <begin position="31"/>
        <end position="67"/>
    </location>
</feature>
<comment type="caution">
    <text evidence="2">The sequence shown here is derived from an EMBL/GenBank/DDBJ whole genome shotgun (WGS) entry which is preliminary data.</text>
</comment>
<evidence type="ECO:0000313" key="2">
    <source>
        <dbReference type="EMBL" id="MFB9529908.1"/>
    </source>
</evidence>